<dbReference type="EMBL" id="VSSQ01000548">
    <property type="protein sequence ID" value="MPL97299.1"/>
    <property type="molecule type" value="Genomic_DNA"/>
</dbReference>
<accession>A0A644W0Q6</accession>
<dbReference type="AlphaFoldDB" id="A0A644W0Q6"/>
<organism evidence="1">
    <name type="scientific">bioreactor metagenome</name>
    <dbReference type="NCBI Taxonomy" id="1076179"/>
    <lineage>
        <taxon>unclassified sequences</taxon>
        <taxon>metagenomes</taxon>
        <taxon>ecological metagenomes</taxon>
    </lineage>
</organism>
<name>A0A644W0Q6_9ZZZZ</name>
<gene>
    <name evidence="1" type="ORF">SDC9_43488</name>
</gene>
<sequence>MGRAGEARVVAADHVLHAVQCPFLHVGARDVVPGHLFHAPVHGIVVVPGGHDEIRPLDGSLAVHLVVVDEGSPGGLHHSDALAVRDVPGNPEVAAEDVRVVQELLETLHGIEDLDEPGVVVVEGVVDHAVTGGLPEGSQLRRCLRGGYVVAGVDPSQGPHAVGSVGEAQGPVEGELQVAPLLHVFPDVGAVVFVVKLVGDPSPGTLEADAAVVELQVSVLHEAKVGRLEGGEPGGQFRVLRQVVLHQVEGLPEVVLELRQGGEHAVPLLRPETAVHPSGNAVPGVDLLAAQGLDDLLTVFPHADARHGEIGVFLGQTGHVPDGGVGVEPEEQVRARQVEEGEGMGLDELPHVHDLPQLRRRGREGHAEDGVAGLGGGEMMAHGTDSADAGGDHRHFPEIPALREDLEPPVLGHVEADPVDGPVVRQVHGDLSVAFDAGDGIHHNGVFLRVLHDSFPPLVVAHDIRGNGGNPPLQYLAEDIIDGVRVGRASGNVDIHPDGPVHGDRLGQKRREILAGKYAVGVHRADGVHVSFLQHLLGRQKIPHAVDSAEDGAVSPGNEDLAPLPQLLREMKLLFVAESALDDPHLDLGEGLDVGDGRGGELHLAEEIHYPFVDVEKGHMAARAGLKPDGRDFRLRHGHRTSFSETVLAAVDGDFAS</sequence>
<protein>
    <submittedName>
        <fullName evidence="1">Uncharacterized protein</fullName>
    </submittedName>
</protein>
<reference evidence="1" key="1">
    <citation type="submission" date="2019-08" db="EMBL/GenBank/DDBJ databases">
        <authorList>
            <person name="Kucharzyk K."/>
            <person name="Murdoch R.W."/>
            <person name="Higgins S."/>
            <person name="Loffler F."/>
        </authorList>
    </citation>
    <scope>NUCLEOTIDE SEQUENCE</scope>
</reference>
<proteinExistence type="predicted"/>
<evidence type="ECO:0000313" key="1">
    <source>
        <dbReference type="EMBL" id="MPL97299.1"/>
    </source>
</evidence>
<comment type="caution">
    <text evidence="1">The sequence shown here is derived from an EMBL/GenBank/DDBJ whole genome shotgun (WGS) entry which is preliminary data.</text>
</comment>